<accession>A0A4Y2UB55</accession>
<comment type="caution">
    <text evidence="2">The sequence shown here is derived from an EMBL/GenBank/DDBJ whole genome shotgun (WGS) entry which is preliminary data.</text>
</comment>
<dbReference type="AlphaFoldDB" id="A0A4Y2UB55"/>
<evidence type="ECO:0000313" key="2">
    <source>
        <dbReference type="EMBL" id="GBO08876.1"/>
    </source>
</evidence>
<keyword evidence="3" id="KW-1185">Reference proteome</keyword>
<proteinExistence type="predicted"/>
<organism evidence="2 3">
    <name type="scientific">Araneus ventricosus</name>
    <name type="common">Orbweaver spider</name>
    <name type="synonym">Epeira ventricosa</name>
    <dbReference type="NCBI Taxonomy" id="182803"/>
    <lineage>
        <taxon>Eukaryota</taxon>
        <taxon>Metazoa</taxon>
        <taxon>Ecdysozoa</taxon>
        <taxon>Arthropoda</taxon>
        <taxon>Chelicerata</taxon>
        <taxon>Arachnida</taxon>
        <taxon>Araneae</taxon>
        <taxon>Araneomorphae</taxon>
        <taxon>Entelegynae</taxon>
        <taxon>Araneoidea</taxon>
        <taxon>Araneidae</taxon>
        <taxon>Araneus</taxon>
    </lineage>
</organism>
<evidence type="ECO:0000313" key="3">
    <source>
        <dbReference type="Proteomes" id="UP000499080"/>
    </source>
</evidence>
<reference evidence="2 3" key="1">
    <citation type="journal article" date="2019" name="Sci. Rep.">
        <title>Orb-weaving spider Araneus ventricosus genome elucidates the spidroin gene catalogue.</title>
        <authorList>
            <person name="Kono N."/>
            <person name="Nakamura H."/>
            <person name="Ohtoshi R."/>
            <person name="Moran D.A.P."/>
            <person name="Shinohara A."/>
            <person name="Yoshida Y."/>
            <person name="Fujiwara M."/>
            <person name="Mori M."/>
            <person name="Tomita M."/>
            <person name="Arakawa K."/>
        </authorList>
    </citation>
    <scope>NUCLEOTIDE SEQUENCE [LARGE SCALE GENOMIC DNA]</scope>
</reference>
<dbReference type="EMBL" id="BGPR01034477">
    <property type="protein sequence ID" value="GBO08876.1"/>
    <property type="molecule type" value="Genomic_DNA"/>
</dbReference>
<protein>
    <submittedName>
        <fullName evidence="2">Uncharacterized protein</fullName>
    </submittedName>
</protein>
<dbReference type="Proteomes" id="UP000499080">
    <property type="component" value="Unassembled WGS sequence"/>
</dbReference>
<gene>
    <name evidence="2" type="ORF">AVEN_123149_1</name>
</gene>
<feature type="region of interest" description="Disordered" evidence="1">
    <location>
        <begin position="68"/>
        <end position="91"/>
    </location>
</feature>
<sequence length="120" mass="13375">MDEDIYLMPCNIQMVIILTTHFLTLDTCRPCDLLLWGGISAGCCSERGDEKSYFISVLSEDRSDLVVTSGPRNRRVPGSKPDSTKETPCKRAWWTPNPSGQMLSHWCGAEAWRGGVVLVI</sequence>
<name>A0A4Y2UB55_ARAVE</name>
<evidence type="ECO:0000256" key="1">
    <source>
        <dbReference type="SAM" id="MobiDB-lite"/>
    </source>
</evidence>